<keyword evidence="2" id="KW-1185">Reference proteome</keyword>
<dbReference type="Proteomes" id="UP000541558">
    <property type="component" value="Unassembled WGS sequence"/>
</dbReference>
<name>A0A8H5CAA6_9AGAR</name>
<dbReference type="AlphaFoldDB" id="A0A8H5CAA6"/>
<gene>
    <name evidence="1" type="ORF">D9611_014549</name>
</gene>
<evidence type="ECO:0000313" key="2">
    <source>
        <dbReference type="Proteomes" id="UP000541558"/>
    </source>
</evidence>
<organism evidence="1 2">
    <name type="scientific">Ephemerocybe angulata</name>
    <dbReference type="NCBI Taxonomy" id="980116"/>
    <lineage>
        <taxon>Eukaryota</taxon>
        <taxon>Fungi</taxon>
        <taxon>Dikarya</taxon>
        <taxon>Basidiomycota</taxon>
        <taxon>Agaricomycotina</taxon>
        <taxon>Agaricomycetes</taxon>
        <taxon>Agaricomycetidae</taxon>
        <taxon>Agaricales</taxon>
        <taxon>Agaricineae</taxon>
        <taxon>Psathyrellaceae</taxon>
        <taxon>Ephemerocybe</taxon>
    </lineage>
</organism>
<sequence>MEWHTFDFIPSFFPPRHIPTTLSSPQLLSLPPSPLCTLVCSSSRRAQGLSLRSVGYQLSTCDRPVHQFLCIQTVTRFPRVLNVGHVPPGFLNTLYRNTHPSSGH</sequence>
<comment type="caution">
    <text evidence="1">The sequence shown here is derived from an EMBL/GenBank/DDBJ whole genome shotgun (WGS) entry which is preliminary data.</text>
</comment>
<dbReference type="EMBL" id="JAACJK010000017">
    <property type="protein sequence ID" value="KAF5338145.1"/>
    <property type="molecule type" value="Genomic_DNA"/>
</dbReference>
<proteinExistence type="predicted"/>
<accession>A0A8H5CAA6</accession>
<reference evidence="1 2" key="1">
    <citation type="journal article" date="2020" name="ISME J.">
        <title>Uncovering the hidden diversity of litter-decomposition mechanisms in mushroom-forming fungi.</title>
        <authorList>
            <person name="Floudas D."/>
            <person name="Bentzer J."/>
            <person name="Ahren D."/>
            <person name="Johansson T."/>
            <person name="Persson P."/>
            <person name="Tunlid A."/>
        </authorList>
    </citation>
    <scope>NUCLEOTIDE SEQUENCE [LARGE SCALE GENOMIC DNA]</scope>
    <source>
        <strain evidence="1 2">CBS 175.51</strain>
    </source>
</reference>
<evidence type="ECO:0000313" key="1">
    <source>
        <dbReference type="EMBL" id="KAF5338145.1"/>
    </source>
</evidence>
<protein>
    <submittedName>
        <fullName evidence="1">Uncharacterized protein</fullName>
    </submittedName>
</protein>